<reference evidence="1 2" key="1">
    <citation type="journal article" date="2015" name="Proc. Natl. Acad. Sci. U.S.A.">
        <title>The resurrection genome of Boea hygrometrica: A blueprint for survival of dehydration.</title>
        <authorList>
            <person name="Xiao L."/>
            <person name="Yang G."/>
            <person name="Zhang L."/>
            <person name="Yang X."/>
            <person name="Zhao S."/>
            <person name="Ji Z."/>
            <person name="Zhou Q."/>
            <person name="Hu M."/>
            <person name="Wang Y."/>
            <person name="Chen M."/>
            <person name="Xu Y."/>
            <person name="Jin H."/>
            <person name="Xiao X."/>
            <person name="Hu G."/>
            <person name="Bao F."/>
            <person name="Hu Y."/>
            <person name="Wan P."/>
            <person name="Li L."/>
            <person name="Deng X."/>
            <person name="Kuang T."/>
            <person name="Xiang C."/>
            <person name="Zhu J.K."/>
            <person name="Oliver M.J."/>
            <person name="He Y."/>
        </authorList>
    </citation>
    <scope>NUCLEOTIDE SEQUENCE [LARGE SCALE GENOMIC DNA]</scope>
    <source>
        <strain evidence="2">cv. XS01</strain>
    </source>
</reference>
<dbReference type="OrthoDB" id="1227218at2759"/>
<proteinExistence type="predicted"/>
<evidence type="ECO:0000313" key="1">
    <source>
        <dbReference type="EMBL" id="KZV52751.1"/>
    </source>
</evidence>
<protein>
    <recommendedName>
        <fullName evidence="3">Dystroglycan-like</fullName>
    </recommendedName>
</protein>
<sequence length="861" mass="96193">MINRYSRRRRSVDGAGTKKFSRKLQIQQIRRGAKYGMSCDDISLDVITISSWLSADEAKRERSVSGALCILFVQEQRAIAAQVCIGSTQNFQYLTKQRLLIFFLILQITDQHTLLTFGNGIFILHQHSSCQFFESFLAMENPGMVSMFNALTASGLQGFLGCPTVIYEAALIDFFENALVRDGVVISTVAGKLVEISEELFAETFELPVECLTDLSEIPKDLIFDAKSIVSLSGEPVSTSGKKREMMIEFRLLCDILAKTISVKAGSLDALTQEKFLMMAAIICGVRINLSRICFNILKDMITPGTRQVKGYAIQISLLLENVPNLELGESSEFPSSKILTEKTVHRYNVLNEKVGIEEVGDVTQVKRAPAKREILEMVAVAQEAVPIQIIEPTPAAPVVEEPTAEHGDEKMAETTADAETVVENIKEPVVATTAEEMRTTFADDVDDIIQQALEKAAEVEHWFDLSYEVLVARHTERLVETASDLDDEGFLADTITGTDVGVQTESCQYDSFVEEPLGNRAVDCPIPSSGVEITIITLGKSISIPGVNEGGWYKAGLPKIPETDKGKAPLQERDPVKGNPVKEQILLTLVDIECLVKLREQVIDEVEKFFNFFSLKKLAILKIDESYFAKEELVLSWAETDSTRVSLNRKMYILTKYRELLIRKVLEARKLNFVPGEGSSATDLKIMEKLADFHMVVVEYMKEQEMAHDTSAMHFNETDTVVTSHFQPVVTTELSASLDDLRTFLSERLDTQTQDIRQIDDSQNNVLSKLHTLEQGLRDTLRQQEEALRNLIHSARQDGRTLSDVQTIRLNEFRKGVLAHGASVTADLMDVRKEVQKINAKVDTVAKSLDDVRKDIEATK</sequence>
<evidence type="ECO:0008006" key="3">
    <source>
        <dbReference type="Google" id="ProtNLM"/>
    </source>
</evidence>
<organism evidence="1 2">
    <name type="scientific">Dorcoceras hygrometricum</name>
    <dbReference type="NCBI Taxonomy" id="472368"/>
    <lineage>
        <taxon>Eukaryota</taxon>
        <taxon>Viridiplantae</taxon>
        <taxon>Streptophyta</taxon>
        <taxon>Embryophyta</taxon>
        <taxon>Tracheophyta</taxon>
        <taxon>Spermatophyta</taxon>
        <taxon>Magnoliopsida</taxon>
        <taxon>eudicotyledons</taxon>
        <taxon>Gunneridae</taxon>
        <taxon>Pentapetalae</taxon>
        <taxon>asterids</taxon>
        <taxon>lamiids</taxon>
        <taxon>Lamiales</taxon>
        <taxon>Gesneriaceae</taxon>
        <taxon>Didymocarpoideae</taxon>
        <taxon>Trichosporeae</taxon>
        <taxon>Loxocarpinae</taxon>
        <taxon>Dorcoceras</taxon>
    </lineage>
</organism>
<dbReference type="Proteomes" id="UP000250235">
    <property type="component" value="Unassembled WGS sequence"/>
</dbReference>
<dbReference type="AlphaFoldDB" id="A0A2Z7D7A1"/>
<accession>A0A2Z7D7A1</accession>
<dbReference type="EMBL" id="KQ990771">
    <property type="protein sequence ID" value="KZV52751.1"/>
    <property type="molecule type" value="Genomic_DNA"/>
</dbReference>
<keyword evidence="2" id="KW-1185">Reference proteome</keyword>
<name>A0A2Z7D7A1_9LAMI</name>
<evidence type="ECO:0000313" key="2">
    <source>
        <dbReference type="Proteomes" id="UP000250235"/>
    </source>
</evidence>
<gene>
    <name evidence="1" type="ORF">F511_42931</name>
</gene>